<dbReference type="KEGG" id="xyk:GT347_06855"/>
<organism evidence="4 5">
    <name type="scientific">Xylophilus rhododendri</name>
    <dbReference type="NCBI Taxonomy" id="2697032"/>
    <lineage>
        <taxon>Bacteria</taxon>
        <taxon>Pseudomonadati</taxon>
        <taxon>Pseudomonadota</taxon>
        <taxon>Betaproteobacteria</taxon>
        <taxon>Burkholderiales</taxon>
        <taxon>Xylophilus</taxon>
    </lineage>
</organism>
<keyword evidence="5" id="KW-1185">Reference proteome</keyword>
<dbReference type="InterPro" id="IPR005814">
    <property type="entry name" value="Aminotrans_3"/>
</dbReference>
<dbReference type="GO" id="GO:0008483">
    <property type="term" value="F:transaminase activity"/>
    <property type="evidence" value="ECO:0007669"/>
    <property type="project" value="UniProtKB-KW"/>
</dbReference>
<dbReference type="Gene3D" id="3.90.1150.10">
    <property type="entry name" value="Aspartate Aminotransferase, domain 1"/>
    <property type="match status" value="1"/>
</dbReference>
<reference evidence="4 5" key="1">
    <citation type="submission" date="2020-01" db="EMBL/GenBank/DDBJ databases">
        <title>Genome sequencing of strain KACC 21265.</title>
        <authorList>
            <person name="Heo J."/>
            <person name="Kim S.-J."/>
            <person name="Kim J.-S."/>
            <person name="Hong S.-B."/>
            <person name="Kwon S.-W."/>
        </authorList>
    </citation>
    <scope>NUCLEOTIDE SEQUENCE [LARGE SCALE GENOMIC DNA]</scope>
    <source>
        <strain evidence="4 5">KACC 21265</strain>
    </source>
</reference>
<dbReference type="InterPro" id="IPR015424">
    <property type="entry name" value="PyrdxlP-dep_Trfase"/>
</dbReference>
<name>A0A857JBQ6_9BURK</name>
<dbReference type="PANTHER" id="PTHR43713:SF3">
    <property type="entry name" value="GLUTAMATE-1-SEMIALDEHYDE 2,1-AMINOMUTASE 1, CHLOROPLASTIC-RELATED"/>
    <property type="match status" value="1"/>
</dbReference>
<dbReference type="GO" id="GO:0030170">
    <property type="term" value="F:pyridoxal phosphate binding"/>
    <property type="evidence" value="ECO:0007669"/>
    <property type="project" value="InterPro"/>
</dbReference>
<dbReference type="CDD" id="cd00610">
    <property type="entry name" value="OAT_like"/>
    <property type="match status" value="1"/>
</dbReference>
<evidence type="ECO:0000313" key="5">
    <source>
        <dbReference type="Proteomes" id="UP000464787"/>
    </source>
</evidence>
<dbReference type="InterPro" id="IPR015421">
    <property type="entry name" value="PyrdxlP-dep_Trfase_major"/>
</dbReference>
<accession>A0A857JBQ6</accession>
<evidence type="ECO:0000256" key="2">
    <source>
        <dbReference type="ARBA" id="ARBA00022898"/>
    </source>
</evidence>
<dbReference type="Proteomes" id="UP000464787">
    <property type="component" value="Chromosome"/>
</dbReference>
<keyword evidence="4" id="KW-0032">Aminotransferase</keyword>
<protein>
    <submittedName>
        <fullName evidence="4">Aminotransferase class III-fold pyridoxal phosphate-dependent enzyme</fullName>
    </submittedName>
</protein>
<proteinExistence type="inferred from homology"/>
<dbReference type="PROSITE" id="PS00600">
    <property type="entry name" value="AA_TRANSFER_CLASS_3"/>
    <property type="match status" value="1"/>
</dbReference>
<gene>
    <name evidence="4" type="ORF">GT347_06855</name>
</gene>
<keyword evidence="2 3" id="KW-0663">Pyridoxal phosphate</keyword>
<keyword evidence="4" id="KW-0808">Transferase</keyword>
<sequence length="427" mass="45157">MSNLVGDVSSSARVLPELHGEKLFIARGRGAYLWDEQGRRHIDTALGFGAVLLGHSRAAVLEPVARALQDAASPSWAHVREHPAATALAQFTGAMSKVMFTNSGSEAVHLACRAARAFTGRGRIAKMAAGFDGWFDEVTLGNVSTAEAAFADGARPATERTTVLRFNDFEDVERLFQEDRDIAAVVMEPMLANAGCIMAAPGYLRHVQDVARRHGALVIVDEVLMGFRLFAGLTSLREGLTPDIATVGKAIGNGVPVSAVVGRPEVLAGFERGTVLRGGTFSGNPMACAALLATLQCLRESDYEALAAKGDALRGFIEAEFARQGITVSTSGFGTVFSVWPCATAPRSYEEASRAASPAFSKALHLALREAGLLVMPSPYGRIYLSFDHDDEVLGEMKTAFAQAAARMAADFGSTAPARAKAIPASA</sequence>
<dbReference type="InterPro" id="IPR015422">
    <property type="entry name" value="PyrdxlP-dep_Trfase_small"/>
</dbReference>
<comment type="cofactor">
    <cofactor evidence="1">
        <name>pyridoxal 5'-phosphate</name>
        <dbReference type="ChEBI" id="CHEBI:597326"/>
    </cofactor>
</comment>
<dbReference type="Pfam" id="PF00202">
    <property type="entry name" value="Aminotran_3"/>
    <property type="match status" value="1"/>
</dbReference>
<evidence type="ECO:0000256" key="1">
    <source>
        <dbReference type="ARBA" id="ARBA00001933"/>
    </source>
</evidence>
<comment type="similarity">
    <text evidence="3">Belongs to the class-III pyridoxal-phosphate-dependent aminotransferase family.</text>
</comment>
<evidence type="ECO:0000256" key="3">
    <source>
        <dbReference type="RuleBase" id="RU003560"/>
    </source>
</evidence>
<evidence type="ECO:0000313" key="4">
    <source>
        <dbReference type="EMBL" id="QHJ01441.1"/>
    </source>
</evidence>
<dbReference type="PANTHER" id="PTHR43713">
    <property type="entry name" value="GLUTAMATE-1-SEMIALDEHYDE 2,1-AMINOMUTASE"/>
    <property type="match status" value="1"/>
</dbReference>
<dbReference type="Gene3D" id="3.40.640.10">
    <property type="entry name" value="Type I PLP-dependent aspartate aminotransferase-like (Major domain)"/>
    <property type="match status" value="1"/>
</dbReference>
<dbReference type="SUPFAM" id="SSF53383">
    <property type="entry name" value="PLP-dependent transferases"/>
    <property type="match status" value="1"/>
</dbReference>
<dbReference type="InterPro" id="IPR049704">
    <property type="entry name" value="Aminotrans_3_PPA_site"/>
</dbReference>
<dbReference type="EMBL" id="CP047650">
    <property type="protein sequence ID" value="QHJ01441.1"/>
    <property type="molecule type" value="Genomic_DNA"/>
</dbReference>
<dbReference type="AlphaFoldDB" id="A0A857JBQ6"/>